<sequence length="897" mass="96911">PESQDNQHSADRASARERGIFPPLLPPTPKQRGQHRSSKSSFSFFADVPQSTPFGERRQRAEQQTTPRPPSDKISAAESNAFFFFEMAASSTFSYAQAAKGHGVPSVAPPSNPPAQAQGSQSVVSAVMSMDKPTNSSAIPRNADTPSSTADKLEIASSFGSESDLRSETAAEKKLDSKRDDDAARIDRPWRRADRGPGSWSSAAQSVEEHDARKHRPTGKKTGASDPLADDLSPAIDKDQMPLQDAPRVELSEAPIPSVNVWHQRREAQMAKSKPVMDSGEETANGAHVQPEATRNPAPTKHSHDAVVVRDAAPINGAKPVRSMADAVRPDRNGSRRPTSEGDHFKDNKSDVLPSVEDAASWPTPETAIKEDKDRRKSITAQVDRHDKELKDGSDEGPHSKPRQKGKWVTYDYVPSVHFETHMPHMRTSKPRGGARGSTGPRTPIGPTAGDRAALAGAASKPNDLKDRPRESDPSSARTSSTPPSTKRAALDASVKEQKKIPGPGTGEKAKDVTSQPIERSLEQSNGARDRPEGRVDKGRGPFRGRGGHHSLNTHAQHQQASGGFAPGSTQYRQQGPYSPPPRQGGHGQTYMPHQSRGGRGRNGAGANYHRMSLPNGSTRLPPVQTQFGPYEYPMAPLSAIAPFPPQPYWDSVLFSLLKHQIEYYFSIENLCKDMYLRRRMDSQGFVHVHFVAAFKRIRELTSDMNMIRAVCESSSELDFVVGEDDVERLRRRAGWQCFVLPMEDRDDFARTSGPARLTFKNRAFTVGPQFNGMTPGSYGVSPSLPYNGQSEAPFHQLPDGHGMVNGTANGGIVHMGSNLSAEVPDFSPLGNAAPSGASLSLRHGNHAQSAVAVGLESKVEIKASAAPGKTSGLGDESAASTTSFGLDPACNDTAQS</sequence>
<dbReference type="Pfam" id="PF05383">
    <property type="entry name" value="La"/>
    <property type="match status" value="1"/>
</dbReference>
<dbReference type="GO" id="GO:0010494">
    <property type="term" value="C:cytoplasmic stress granule"/>
    <property type="evidence" value="ECO:0007669"/>
    <property type="project" value="TreeGrafter"/>
</dbReference>
<keyword evidence="6" id="KW-1185">Reference proteome</keyword>
<reference evidence="5 6" key="1">
    <citation type="journal article" date="2015" name="BMC Genomics">
        <title>Insights from the genome of Ophiocordyceps polyrhachis-furcata to pathogenicity and host specificity in insect fungi.</title>
        <authorList>
            <person name="Wichadakul D."/>
            <person name="Kobmoo N."/>
            <person name="Ingsriswang S."/>
            <person name="Tangphatsornruang S."/>
            <person name="Chantasingh D."/>
            <person name="Luangsa-ard J.J."/>
            <person name="Eurwilaichitr L."/>
        </authorList>
    </citation>
    <scope>NUCLEOTIDE SEQUENCE [LARGE SCALE GENOMIC DNA]</scope>
    <source>
        <strain evidence="5 6">BCC 54312</strain>
    </source>
</reference>
<feature type="compositionally biased region" description="Basic and acidic residues" evidence="3">
    <location>
        <begin position="368"/>
        <end position="399"/>
    </location>
</feature>
<name>A0A367L9I0_9HYPO</name>
<feature type="compositionally biased region" description="Basic and acidic residues" evidence="3">
    <location>
        <begin position="463"/>
        <end position="473"/>
    </location>
</feature>
<feature type="compositionally biased region" description="Low complexity" evidence="3">
    <location>
        <begin position="474"/>
        <end position="488"/>
    </location>
</feature>
<feature type="region of interest" description="Disordered" evidence="3">
    <location>
        <begin position="96"/>
        <end position="621"/>
    </location>
</feature>
<feature type="region of interest" description="Disordered" evidence="3">
    <location>
        <begin position="1"/>
        <end position="75"/>
    </location>
</feature>
<dbReference type="SMART" id="SM00715">
    <property type="entry name" value="LA"/>
    <property type="match status" value="1"/>
</dbReference>
<feature type="compositionally biased region" description="Polar residues" evidence="3">
    <location>
        <begin position="39"/>
        <end position="53"/>
    </location>
</feature>
<dbReference type="OrthoDB" id="340227at2759"/>
<evidence type="ECO:0000256" key="1">
    <source>
        <dbReference type="ARBA" id="ARBA00022884"/>
    </source>
</evidence>
<feature type="compositionally biased region" description="Polar residues" evidence="3">
    <location>
        <begin position="551"/>
        <end position="577"/>
    </location>
</feature>
<dbReference type="Proteomes" id="UP000253664">
    <property type="component" value="Unassembled WGS sequence"/>
</dbReference>
<dbReference type="InterPro" id="IPR036388">
    <property type="entry name" value="WH-like_DNA-bd_sf"/>
</dbReference>
<dbReference type="Gene3D" id="1.10.10.10">
    <property type="entry name" value="Winged helix-like DNA-binding domain superfamily/Winged helix DNA-binding domain"/>
    <property type="match status" value="1"/>
</dbReference>
<feature type="compositionally biased region" description="Basic and acidic residues" evidence="3">
    <location>
        <begin position="8"/>
        <end position="19"/>
    </location>
</feature>
<comment type="caution">
    <text evidence="5">The sequence shown here is derived from an EMBL/GenBank/DDBJ whole genome shotgun (WGS) entry which is preliminary data.</text>
</comment>
<dbReference type="SUPFAM" id="SSF46785">
    <property type="entry name" value="Winged helix' DNA-binding domain"/>
    <property type="match status" value="1"/>
</dbReference>
<keyword evidence="1 2" id="KW-0694">RNA-binding</keyword>
<dbReference type="GO" id="GO:0005829">
    <property type="term" value="C:cytosol"/>
    <property type="evidence" value="ECO:0007669"/>
    <property type="project" value="TreeGrafter"/>
</dbReference>
<proteinExistence type="predicted"/>
<dbReference type="InterPro" id="IPR006630">
    <property type="entry name" value="La_HTH"/>
</dbReference>
<dbReference type="GO" id="GO:0045727">
    <property type="term" value="P:positive regulation of translation"/>
    <property type="evidence" value="ECO:0007669"/>
    <property type="project" value="TreeGrafter"/>
</dbReference>
<feature type="compositionally biased region" description="Basic and acidic residues" evidence="3">
    <location>
        <begin position="528"/>
        <end position="540"/>
    </location>
</feature>
<feature type="compositionally biased region" description="Low complexity" evidence="3">
    <location>
        <begin position="449"/>
        <end position="459"/>
    </location>
</feature>
<organism evidence="5 6">
    <name type="scientific">Ophiocordyceps polyrhachis-furcata BCC 54312</name>
    <dbReference type="NCBI Taxonomy" id="1330021"/>
    <lineage>
        <taxon>Eukaryota</taxon>
        <taxon>Fungi</taxon>
        <taxon>Dikarya</taxon>
        <taxon>Ascomycota</taxon>
        <taxon>Pezizomycotina</taxon>
        <taxon>Sordariomycetes</taxon>
        <taxon>Hypocreomycetidae</taxon>
        <taxon>Hypocreales</taxon>
        <taxon>Ophiocordycipitaceae</taxon>
        <taxon>Ophiocordyceps</taxon>
    </lineage>
</organism>
<feature type="compositionally biased region" description="Polar residues" evidence="3">
    <location>
        <begin position="513"/>
        <end position="527"/>
    </location>
</feature>
<feature type="non-terminal residue" evidence="5">
    <location>
        <position position="1"/>
    </location>
</feature>
<dbReference type="PANTHER" id="PTHR22792:SF132">
    <property type="entry name" value="LA-RELATED PROTEIN 1"/>
    <property type="match status" value="1"/>
</dbReference>
<dbReference type="InterPro" id="IPR036390">
    <property type="entry name" value="WH_DNA-bd_sf"/>
</dbReference>
<evidence type="ECO:0000256" key="3">
    <source>
        <dbReference type="SAM" id="MobiDB-lite"/>
    </source>
</evidence>
<dbReference type="AlphaFoldDB" id="A0A367L9I0"/>
<feature type="non-terminal residue" evidence="5">
    <location>
        <position position="897"/>
    </location>
</feature>
<protein>
    <recommendedName>
        <fullName evidence="4">HTH La-type RNA-binding domain-containing protein</fullName>
    </recommendedName>
</protein>
<feature type="region of interest" description="Disordered" evidence="3">
    <location>
        <begin position="866"/>
        <end position="897"/>
    </location>
</feature>
<evidence type="ECO:0000313" key="6">
    <source>
        <dbReference type="Proteomes" id="UP000253664"/>
    </source>
</evidence>
<dbReference type="InterPro" id="IPR045180">
    <property type="entry name" value="La_dom_prot"/>
</dbReference>
<accession>A0A367L9I0</accession>
<dbReference type="CDD" id="cd07323">
    <property type="entry name" value="LAM"/>
    <property type="match status" value="1"/>
</dbReference>
<evidence type="ECO:0000313" key="5">
    <source>
        <dbReference type="EMBL" id="RCI11083.1"/>
    </source>
</evidence>
<dbReference type="GO" id="GO:0003723">
    <property type="term" value="F:RNA binding"/>
    <property type="evidence" value="ECO:0007669"/>
    <property type="project" value="UniProtKB-UniRule"/>
</dbReference>
<evidence type="ECO:0000256" key="2">
    <source>
        <dbReference type="PROSITE-ProRule" id="PRU00332"/>
    </source>
</evidence>
<feature type="compositionally biased region" description="Polar residues" evidence="3">
    <location>
        <begin position="132"/>
        <end position="150"/>
    </location>
</feature>
<dbReference type="EMBL" id="LKCN02000010">
    <property type="protein sequence ID" value="RCI11083.1"/>
    <property type="molecule type" value="Genomic_DNA"/>
</dbReference>
<feature type="compositionally biased region" description="Basic and acidic residues" evidence="3">
    <location>
        <begin position="328"/>
        <end position="350"/>
    </location>
</feature>
<dbReference type="PANTHER" id="PTHR22792">
    <property type="entry name" value="LUPUS LA PROTEIN-RELATED"/>
    <property type="match status" value="1"/>
</dbReference>
<gene>
    <name evidence="5" type="ORF">L249_7323</name>
</gene>
<evidence type="ECO:0000259" key="4">
    <source>
        <dbReference type="PROSITE" id="PS50961"/>
    </source>
</evidence>
<dbReference type="STRING" id="1330021.A0A367L9I0"/>
<feature type="domain" description="HTH La-type RNA-binding" evidence="4">
    <location>
        <begin position="648"/>
        <end position="745"/>
    </location>
</feature>
<feature type="compositionally biased region" description="Basic and acidic residues" evidence="3">
    <location>
        <begin position="163"/>
        <end position="195"/>
    </location>
</feature>
<dbReference type="PROSITE" id="PS50961">
    <property type="entry name" value="HTH_LA"/>
    <property type="match status" value="1"/>
</dbReference>